<dbReference type="AlphaFoldDB" id="A0A0E9PJ07"/>
<evidence type="ECO:0000313" key="1">
    <source>
        <dbReference type="EMBL" id="JAH03818.1"/>
    </source>
</evidence>
<name>A0A0E9PJ07_ANGAN</name>
<sequence>MAGLQERSAYKHVRTVKPLLPLQRRSLQEIKQ</sequence>
<accession>A0A0E9PJ07</accession>
<dbReference type="EMBL" id="GBXM01104759">
    <property type="protein sequence ID" value="JAH03818.1"/>
    <property type="molecule type" value="Transcribed_RNA"/>
</dbReference>
<protein>
    <submittedName>
        <fullName evidence="1">Uncharacterized protein</fullName>
    </submittedName>
</protein>
<proteinExistence type="predicted"/>
<organism evidence="1">
    <name type="scientific">Anguilla anguilla</name>
    <name type="common">European freshwater eel</name>
    <name type="synonym">Muraena anguilla</name>
    <dbReference type="NCBI Taxonomy" id="7936"/>
    <lineage>
        <taxon>Eukaryota</taxon>
        <taxon>Metazoa</taxon>
        <taxon>Chordata</taxon>
        <taxon>Craniata</taxon>
        <taxon>Vertebrata</taxon>
        <taxon>Euteleostomi</taxon>
        <taxon>Actinopterygii</taxon>
        <taxon>Neopterygii</taxon>
        <taxon>Teleostei</taxon>
        <taxon>Anguilliformes</taxon>
        <taxon>Anguillidae</taxon>
        <taxon>Anguilla</taxon>
    </lineage>
</organism>
<reference evidence="1" key="2">
    <citation type="journal article" date="2015" name="Fish Shellfish Immunol.">
        <title>Early steps in the European eel (Anguilla anguilla)-Vibrio vulnificus interaction in the gills: Role of the RtxA13 toxin.</title>
        <authorList>
            <person name="Callol A."/>
            <person name="Pajuelo D."/>
            <person name="Ebbesson L."/>
            <person name="Teles M."/>
            <person name="MacKenzie S."/>
            <person name="Amaro C."/>
        </authorList>
    </citation>
    <scope>NUCLEOTIDE SEQUENCE</scope>
</reference>
<reference evidence="1" key="1">
    <citation type="submission" date="2014-11" db="EMBL/GenBank/DDBJ databases">
        <authorList>
            <person name="Amaro Gonzalez C."/>
        </authorList>
    </citation>
    <scope>NUCLEOTIDE SEQUENCE</scope>
</reference>